<dbReference type="CDD" id="cd00882">
    <property type="entry name" value="Ras_like_GTPase"/>
    <property type="match status" value="1"/>
</dbReference>
<dbReference type="Gene3D" id="3.40.50.300">
    <property type="entry name" value="P-loop containing nucleotide triphosphate hydrolases"/>
    <property type="match status" value="1"/>
</dbReference>
<sequence>MSDRTATKKVPQIENPNKKNVYNVLLVGETGSGKSTLINYLTNYFRGGTLHNLKIAIPSKHYPATEGFEHQENDLQDPTKSKTGKCTFYNFSLNGIDYAFIDTPGLSDTSGRDKDAENILKIMEVAEMSGTIAAIMLVVNGTVARTTSNLKDTISMMKSSVPDVLLSNLVVVLTNCSATSANFQFSALNPWTIVDKNRFYMNNSALSTPKESWIDDAEKFDEIEYGWKKSMRTIDQMMKQITQLGHVASDAFGEMRKKKSDIKSKLNAQINDMRKLYVLQNKLTDLQHAENIASISVSSYSNYKENTAVEYMDMESTSYVNVLCKNHPNNVCCHDCDIGSFWPLSFCQAFDSAIHIAIVTCRKCRCLMSDHFRARYKPVQKTKTVEVILQETKQRYDESKQQQATIQNQISNLSGDLGLLKKDLDTKALKIVDSCKELQQICSQFSFTDELAGTIAIMKTDVGFVTNTEVKADAVARIDRIQSLTASLNTKPDGSR</sequence>
<proteinExistence type="predicted"/>
<dbReference type="SUPFAM" id="SSF52540">
    <property type="entry name" value="P-loop containing nucleoside triphosphate hydrolases"/>
    <property type="match status" value="1"/>
</dbReference>
<dbReference type="PANTHER" id="PTHR32046:SF12">
    <property type="entry name" value="AIG1-TYPE G DOMAIN-CONTAINING PROTEIN"/>
    <property type="match status" value="1"/>
</dbReference>
<evidence type="ECO:0000313" key="1">
    <source>
        <dbReference type="EnsemblMetazoa" id="AALFPA23_006035.P7806"/>
    </source>
</evidence>
<dbReference type="InterPro" id="IPR025662">
    <property type="entry name" value="Sigma_54_int_dom_ATP-bd_1"/>
</dbReference>
<dbReference type="Proteomes" id="UP000069940">
    <property type="component" value="Unassembled WGS sequence"/>
</dbReference>
<dbReference type="PANTHER" id="PTHR32046">
    <property type="entry name" value="G DOMAIN-CONTAINING PROTEIN"/>
    <property type="match status" value="1"/>
</dbReference>
<dbReference type="InterPro" id="IPR027417">
    <property type="entry name" value="P-loop_NTPase"/>
</dbReference>
<dbReference type="RefSeq" id="XP_029720971.2">
    <property type="nucleotide sequence ID" value="XM_029865111.2"/>
</dbReference>
<dbReference type="GeneID" id="109427306"/>
<reference evidence="1" key="2">
    <citation type="submission" date="2025-05" db="UniProtKB">
        <authorList>
            <consortium name="EnsemblMetazoa"/>
        </authorList>
    </citation>
    <scope>IDENTIFICATION</scope>
    <source>
        <strain evidence="1">Foshan</strain>
    </source>
</reference>
<reference evidence="2" key="1">
    <citation type="journal article" date="2015" name="Proc. Natl. Acad. Sci. U.S.A.">
        <title>Genome sequence of the Asian Tiger mosquito, Aedes albopictus, reveals insights into its biology, genetics, and evolution.</title>
        <authorList>
            <person name="Chen X.G."/>
            <person name="Jiang X."/>
            <person name="Gu J."/>
            <person name="Xu M."/>
            <person name="Wu Y."/>
            <person name="Deng Y."/>
            <person name="Zhang C."/>
            <person name="Bonizzoni M."/>
            <person name="Dermauw W."/>
            <person name="Vontas J."/>
            <person name="Armbruster P."/>
            <person name="Huang X."/>
            <person name="Yang Y."/>
            <person name="Zhang H."/>
            <person name="He W."/>
            <person name="Peng H."/>
            <person name="Liu Y."/>
            <person name="Wu K."/>
            <person name="Chen J."/>
            <person name="Lirakis M."/>
            <person name="Topalis P."/>
            <person name="Van Leeuwen T."/>
            <person name="Hall A.B."/>
            <person name="Jiang X."/>
            <person name="Thorpe C."/>
            <person name="Mueller R.L."/>
            <person name="Sun C."/>
            <person name="Waterhouse R.M."/>
            <person name="Yan G."/>
            <person name="Tu Z.J."/>
            <person name="Fang X."/>
            <person name="James A.A."/>
        </authorList>
    </citation>
    <scope>NUCLEOTIDE SEQUENCE [LARGE SCALE GENOMIC DNA]</scope>
    <source>
        <strain evidence="2">Foshan</strain>
    </source>
</reference>
<evidence type="ECO:0000313" key="2">
    <source>
        <dbReference type="Proteomes" id="UP000069940"/>
    </source>
</evidence>
<dbReference type="EnsemblMetazoa" id="AALFPA23_006035.R7806">
    <property type="protein sequence ID" value="AALFPA23_006035.P7806"/>
    <property type="gene ID" value="AALFPA23_006035"/>
</dbReference>
<evidence type="ECO:0008006" key="3">
    <source>
        <dbReference type="Google" id="ProtNLM"/>
    </source>
</evidence>
<keyword evidence="2" id="KW-1185">Reference proteome</keyword>
<organism evidence="1 2">
    <name type="scientific">Aedes albopictus</name>
    <name type="common">Asian tiger mosquito</name>
    <name type="synonym">Stegomyia albopicta</name>
    <dbReference type="NCBI Taxonomy" id="7160"/>
    <lineage>
        <taxon>Eukaryota</taxon>
        <taxon>Metazoa</taxon>
        <taxon>Ecdysozoa</taxon>
        <taxon>Arthropoda</taxon>
        <taxon>Hexapoda</taxon>
        <taxon>Insecta</taxon>
        <taxon>Pterygota</taxon>
        <taxon>Neoptera</taxon>
        <taxon>Endopterygota</taxon>
        <taxon>Diptera</taxon>
        <taxon>Nematocera</taxon>
        <taxon>Culicoidea</taxon>
        <taxon>Culicidae</taxon>
        <taxon>Culicinae</taxon>
        <taxon>Aedini</taxon>
        <taxon>Aedes</taxon>
        <taxon>Stegomyia</taxon>
    </lineage>
</organism>
<dbReference type="PROSITE" id="PS00675">
    <property type="entry name" value="SIGMA54_INTERACT_1"/>
    <property type="match status" value="1"/>
</dbReference>
<protein>
    <recommendedName>
        <fullName evidence="3">G domain-containing protein</fullName>
    </recommendedName>
</protein>
<name>A0ABM1Y5X3_AEDAL</name>
<accession>A0ABM1Y5X3</accession>